<evidence type="ECO:0000313" key="1">
    <source>
        <dbReference type="EMBL" id="KAG6960996.1"/>
    </source>
</evidence>
<feature type="non-terminal residue" evidence="1">
    <location>
        <position position="147"/>
    </location>
</feature>
<dbReference type="Proteomes" id="UP000688947">
    <property type="component" value="Unassembled WGS sequence"/>
</dbReference>
<accession>A0A8T1UFC6</accession>
<proteinExistence type="predicted"/>
<dbReference type="AlphaFoldDB" id="A0A8T1UFC6"/>
<gene>
    <name evidence="1" type="ORF">JG687_00007914</name>
</gene>
<protein>
    <submittedName>
        <fullName evidence="1">Uncharacterized protein</fullName>
    </submittedName>
</protein>
<name>A0A8T1UFC6_9STRA</name>
<dbReference type="EMBL" id="JAENGZ010000363">
    <property type="protein sequence ID" value="KAG6960996.1"/>
    <property type="molecule type" value="Genomic_DNA"/>
</dbReference>
<organism evidence="1 2">
    <name type="scientific">Phytophthora cactorum</name>
    <dbReference type="NCBI Taxonomy" id="29920"/>
    <lineage>
        <taxon>Eukaryota</taxon>
        <taxon>Sar</taxon>
        <taxon>Stramenopiles</taxon>
        <taxon>Oomycota</taxon>
        <taxon>Peronosporomycetes</taxon>
        <taxon>Peronosporales</taxon>
        <taxon>Peronosporaceae</taxon>
        <taxon>Phytophthora</taxon>
    </lineage>
</organism>
<comment type="caution">
    <text evidence="1">The sequence shown here is derived from an EMBL/GenBank/DDBJ whole genome shotgun (WGS) entry which is preliminary data.</text>
</comment>
<sequence>LISSPNSLVTLNQLLVIPAFAHSAGDHFDSGLKRYNDSSGTHHIKQSTSVSRRQRRFSTGPSSVFLVGSYGALGHPIKYVLYGAKQSASSLSSDWMVTPSKYRTSILVHSETLHPAHHFIIHSDQRRPGCAHLKRYWVPARRSVCVK</sequence>
<evidence type="ECO:0000313" key="2">
    <source>
        <dbReference type="Proteomes" id="UP000688947"/>
    </source>
</evidence>
<reference evidence="1" key="1">
    <citation type="submission" date="2021-01" db="EMBL/GenBank/DDBJ databases">
        <title>Phytophthora aleatoria, a newly-described species from Pinus radiata is distinct from Phytophthora cactorum isolates based on comparative genomics.</title>
        <authorList>
            <person name="Mcdougal R."/>
            <person name="Panda P."/>
            <person name="Williams N."/>
            <person name="Studholme D.J."/>
        </authorList>
    </citation>
    <scope>NUCLEOTIDE SEQUENCE</scope>
    <source>
        <strain evidence="1">NZFS 3830</strain>
    </source>
</reference>